<protein>
    <submittedName>
        <fullName evidence="5">FadR family transcriptional regulator</fullName>
    </submittedName>
</protein>
<dbReference type="PANTHER" id="PTHR43537">
    <property type="entry name" value="TRANSCRIPTIONAL REGULATOR, GNTR FAMILY"/>
    <property type="match status" value="1"/>
</dbReference>
<dbReference type="PRINTS" id="PR00035">
    <property type="entry name" value="HTHGNTR"/>
</dbReference>
<accession>A0A930Y7Z2</accession>
<evidence type="ECO:0000256" key="3">
    <source>
        <dbReference type="ARBA" id="ARBA00023163"/>
    </source>
</evidence>
<dbReference type="Pfam" id="PF07729">
    <property type="entry name" value="FCD"/>
    <property type="match status" value="1"/>
</dbReference>
<sequence>MDITPVTRSAVSDVVFGQLVAEILSGRLTPGDALPGERELAERFEVNRHAVREALKRVQQAGLVRISQGGKTRVLDWRGHAGLDTLSQLAAAGALTPLEILRDISEMRRSVAADAARLCAERASDDQIGIVLAAAQAYPIDSSAIADTFAPDLDFWTAVIEGSGNIAYRLGLNTLVAGFTEIGWQTVVDLGLGEEYVDRDAHQHLARLIADRDADGAQRLAADLLGRTVARIAAHL</sequence>
<dbReference type="RefSeq" id="WP_194505211.1">
    <property type="nucleotide sequence ID" value="NZ_JADIVZ010000017.1"/>
</dbReference>
<dbReference type="InterPro" id="IPR008920">
    <property type="entry name" value="TF_FadR/GntR_C"/>
</dbReference>
<dbReference type="InterPro" id="IPR000524">
    <property type="entry name" value="Tscrpt_reg_HTH_GntR"/>
</dbReference>
<dbReference type="Gene3D" id="1.10.10.10">
    <property type="entry name" value="Winged helix-like DNA-binding domain superfamily/Winged helix DNA-binding domain"/>
    <property type="match status" value="1"/>
</dbReference>
<proteinExistence type="predicted"/>
<dbReference type="SUPFAM" id="SSF46785">
    <property type="entry name" value="Winged helix' DNA-binding domain"/>
    <property type="match status" value="1"/>
</dbReference>
<dbReference type="InterPro" id="IPR011711">
    <property type="entry name" value="GntR_C"/>
</dbReference>
<keyword evidence="2" id="KW-0238">DNA-binding</keyword>
<organism evidence="5 6">
    <name type="scientific">Nocardioides acrostichi</name>
    <dbReference type="NCBI Taxonomy" id="2784339"/>
    <lineage>
        <taxon>Bacteria</taxon>
        <taxon>Bacillati</taxon>
        <taxon>Actinomycetota</taxon>
        <taxon>Actinomycetes</taxon>
        <taxon>Propionibacteriales</taxon>
        <taxon>Nocardioidaceae</taxon>
        <taxon>Nocardioides</taxon>
    </lineage>
</organism>
<reference evidence="5" key="1">
    <citation type="submission" date="2020-11" db="EMBL/GenBank/DDBJ databases">
        <title>Nocardioides sp. CBS4Y-1, whole genome shotgun sequence.</title>
        <authorList>
            <person name="Tuo L."/>
        </authorList>
    </citation>
    <scope>NUCLEOTIDE SEQUENCE</scope>
    <source>
        <strain evidence="5">CBS4Y-1</strain>
    </source>
</reference>
<dbReference type="Pfam" id="PF00392">
    <property type="entry name" value="GntR"/>
    <property type="match status" value="1"/>
</dbReference>
<evidence type="ECO:0000313" key="5">
    <source>
        <dbReference type="EMBL" id="MBF4163955.1"/>
    </source>
</evidence>
<comment type="caution">
    <text evidence="5">The sequence shown here is derived from an EMBL/GenBank/DDBJ whole genome shotgun (WGS) entry which is preliminary data.</text>
</comment>
<dbReference type="InterPro" id="IPR036390">
    <property type="entry name" value="WH_DNA-bd_sf"/>
</dbReference>
<dbReference type="SMART" id="SM00895">
    <property type="entry name" value="FCD"/>
    <property type="match status" value="1"/>
</dbReference>
<dbReference type="CDD" id="cd07377">
    <property type="entry name" value="WHTH_GntR"/>
    <property type="match status" value="1"/>
</dbReference>
<dbReference type="SMART" id="SM00345">
    <property type="entry name" value="HTH_GNTR"/>
    <property type="match status" value="1"/>
</dbReference>
<dbReference type="EMBL" id="JADIVZ010000017">
    <property type="protein sequence ID" value="MBF4163955.1"/>
    <property type="molecule type" value="Genomic_DNA"/>
</dbReference>
<name>A0A930Y7Z2_9ACTN</name>
<dbReference type="GO" id="GO:0003677">
    <property type="term" value="F:DNA binding"/>
    <property type="evidence" value="ECO:0007669"/>
    <property type="project" value="UniProtKB-KW"/>
</dbReference>
<dbReference type="Proteomes" id="UP000656804">
    <property type="component" value="Unassembled WGS sequence"/>
</dbReference>
<evidence type="ECO:0000256" key="1">
    <source>
        <dbReference type="ARBA" id="ARBA00023015"/>
    </source>
</evidence>
<dbReference type="InterPro" id="IPR036388">
    <property type="entry name" value="WH-like_DNA-bd_sf"/>
</dbReference>
<keyword evidence="1" id="KW-0805">Transcription regulation</keyword>
<keyword evidence="6" id="KW-1185">Reference proteome</keyword>
<dbReference type="GO" id="GO:0003700">
    <property type="term" value="F:DNA-binding transcription factor activity"/>
    <property type="evidence" value="ECO:0007669"/>
    <property type="project" value="InterPro"/>
</dbReference>
<dbReference type="Gene3D" id="1.20.120.530">
    <property type="entry name" value="GntR ligand-binding domain-like"/>
    <property type="match status" value="1"/>
</dbReference>
<feature type="domain" description="HTH gntR-type" evidence="4">
    <location>
        <begin position="9"/>
        <end position="77"/>
    </location>
</feature>
<evidence type="ECO:0000256" key="2">
    <source>
        <dbReference type="ARBA" id="ARBA00023125"/>
    </source>
</evidence>
<dbReference type="AlphaFoldDB" id="A0A930Y7Z2"/>
<gene>
    <name evidence="5" type="ORF">ISG29_19975</name>
</gene>
<dbReference type="PROSITE" id="PS50949">
    <property type="entry name" value="HTH_GNTR"/>
    <property type="match status" value="1"/>
</dbReference>
<dbReference type="SUPFAM" id="SSF48008">
    <property type="entry name" value="GntR ligand-binding domain-like"/>
    <property type="match status" value="1"/>
</dbReference>
<evidence type="ECO:0000313" key="6">
    <source>
        <dbReference type="Proteomes" id="UP000656804"/>
    </source>
</evidence>
<evidence type="ECO:0000259" key="4">
    <source>
        <dbReference type="PROSITE" id="PS50949"/>
    </source>
</evidence>
<keyword evidence="3" id="KW-0804">Transcription</keyword>
<dbReference type="PANTHER" id="PTHR43537:SF24">
    <property type="entry name" value="GLUCONATE OPERON TRANSCRIPTIONAL REPRESSOR"/>
    <property type="match status" value="1"/>
</dbReference>